<sequence length="101" mass="10970">MTANSATTTLAPGSKCLIGTYVRFREDAIVGCTADMGRIAAIDDPDDKSCHGAQTETISAPEKRSQVQVSGLTAQRREAFYLTKAPWWTEIAIGSHAVRIW</sequence>
<organism evidence="1 2">
    <name type="scientific">Rhizobium redzepovicii</name>
    <dbReference type="NCBI Taxonomy" id="2867518"/>
    <lineage>
        <taxon>Bacteria</taxon>
        <taxon>Pseudomonadati</taxon>
        <taxon>Pseudomonadota</taxon>
        <taxon>Alphaproteobacteria</taxon>
        <taxon>Hyphomicrobiales</taxon>
        <taxon>Rhizobiaceae</taxon>
        <taxon>Rhizobium/Agrobacterium group</taxon>
        <taxon>Rhizobium</taxon>
    </lineage>
</organism>
<comment type="caution">
    <text evidence="1">The sequence shown here is derived from an EMBL/GenBank/DDBJ whole genome shotgun (WGS) entry which is preliminary data.</text>
</comment>
<dbReference type="AlphaFoldDB" id="A0AAW8P8P6"/>
<accession>A0AAW8P8P6</accession>
<evidence type="ECO:0000313" key="1">
    <source>
        <dbReference type="EMBL" id="MDR9763434.1"/>
    </source>
</evidence>
<gene>
    <name evidence="1" type="ORF">RJJ37_28035</name>
</gene>
<dbReference type="RefSeq" id="WP_222013950.1">
    <property type="nucleotide sequence ID" value="NZ_JAVLSG010000013.1"/>
</dbReference>
<reference evidence="2" key="1">
    <citation type="submission" date="2023-07" db="EMBL/GenBank/DDBJ databases">
        <title>Genomic characterization of faba bean (Vicia faba) microsymbionts in Mexican soils.</title>
        <authorList>
            <person name="Rivera Orduna F.N."/>
            <person name="Guevara-Luna J."/>
            <person name="Yan J."/>
            <person name="Arroyo-Herrera I."/>
            <person name="Li Y."/>
            <person name="Vasquez-Murrieta M.S."/>
            <person name="Wang E.T."/>
        </authorList>
    </citation>
    <scope>NUCLEOTIDE SEQUENCE [LARGE SCALE GENOMIC DNA]</scope>
    <source>
        <strain evidence="2">CH6</strain>
    </source>
</reference>
<keyword evidence="2" id="KW-1185">Reference proteome</keyword>
<dbReference type="Proteomes" id="UP001269402">
    <property type="component" value="Unassembled WGS sequence"/>
</dbReference>
<dbReference type="EMBL" id="JAVLSH010000016">
    <property type="protein sequence ID" value="MDR9763434.1"/>
    <property type="molecule type" value="Genomic_DNA"/>
</dbReference>
<protein>
    <submittedName>
        <fullName evidence="1">Uncharacterized protein</fullName>
    </submittedName>
</protein>
<proteinExistence type="predicted"/>
<name>A0AAW8P8P6_9HYPH</name>
<evidence type="ECO:0000313" key="2">
    <source>
        <dbReference type="Proteomes" id="UP001269402"/>
    </source>
</evidence>